<dbReference type="Proteomes" id="UP000253517">
    <property type="component" value="Unassembled WGS sequence"/>
</dbReference>
<keyword evidence="1" id="KW-0472">Membrane</keyword>
<keyword evidence="1" id="KW-0812">Transmembrane</keyword>
<proteinExistence type="predicted"/>
<evidence type="ECO:0000256" key="1">
    <source>
        <dbReference type="SAM" id="Phobius"/>
    </source>
</evidence>
<dbReference type="EMBL" id="QPJS01000002">
    <property type="protein sequence ID" value="RCX03837.1"/>
    <property type="molecule type" value="Genomic_DNA"/>
</dbReference>
<keyword evidence="3" id="KW-1185">Reference proteome</keyword>
<keyword evidence="1" id="KW-1133">Transmembrane helix</keyword>
<organism evidence="2 3">
    <name type="scientific">Schleiferia thermophila</name>
    <dbReference type="NCBI Taxonomy" id="884107"/>
    <lineage>
        <taxon>Bacteria</taxon>
        <taxon>Pseudomonadati</taxon>
        <taxon>Bacteroidota</taxon>
        <taxon>Flavobacteriia</taxon>
        <taxon>Flavobacteriales</taxon>
        <taxon>Schleiferiaceae</taxon>
        <taxon>Schleiferia</taxon>
    </lineage>
</organism>
<dbReference type="InterPro" id="IPR016024">
    <property type="entry name" value="ARM-type_fold"/>
</dbReference>
<evidence type="ECO:0000313" key="3">
    <source>
        <dbReference type="Proteomes" id="UP000253517"/>
    </source>
</evidence>
<accession>A0A369A6Y3</accession>
<reference evidence="2 3" key="1">
    <citation type="submission" date="2018-07" db="EMBL/GenBank/DDBJ databases">
        <title>Genomic Encyclopedia of Type Strains, Phase IV (KMG-IV): sequencing the most valuable type-strain genomes for metagenomic binning, comparative biology and taxonomic classification.</title>
        <authorList>
            <person name="Goeker M."/>
        </authorList>
    </citation>
    <scope>NUCLEOTIDE SEQUENCE [LARGE SCALE GENOMIC DNA]</scope>
    <source>
        <strain evidence="2 3">DSM 21410</strain>
    </source>
</reference>
<gene>
    <name evidence="2" type="ORF">DES35_102293</name>
</gene>
<dbReference type="AlphaFoldDB" id="A0A369A6Y3"/>
<evidence type="ECO:0000313" key="2">
    <source>
        <dbReference type="EMBL" id="RCX03837.1"/>
    </source>
</evidence>
<feature type="transmembrane region" description="Helical" evidence="1">
    <location>
        <begin position="21"/>
        <end position="41"/>
    </location>
</feature>
<dbReference type="Gene3D" id="1.25.10.10">
    <property type="entry name" value="Leucine-rich Repeat Variant"/>
    <property type="match status" value="1"/>
</dbReference>
<sequence length="368" mass="43305">MGGLIDFFITLYNYQQQKYKILLLGLGILLFVAFILLILIIRTRTQRDLAERRFRRIKTTLENTILSIVFQADLNKRTEQIKTLKKLFENKKNTVARDAAREILRTMALQLDGESLEAVTQIYRETNLKELLLQELNDKSWDVKAAIIEEIGDIRLKELLFEVLKYTDYEVEIVRNRAQVVVLKLGGMRGLEFLNTLKSKISEWQQIQLLNQLLKLPYNQYPRTKIWLSSSNDSVVMFGLKVTQHFQQYQDKEELIKLLDHQNTEIVKKTIKVFTHLGLKNELEKIKLHYPNYSIELKVEVLKAIGELGDESDHLFLIDCMMSDDYFIVKEASKSMLRIGQKNLLYQIKDSFPDYQREIIEHSLDERI</sequence>
<comment type="caution">
    <text evidence="2">The sequence shown here is derived from an EMBL/GenBank/DDBJ whole genome shotgun (WGS) entry which is preliminary data.</text>
</comment>
<protein>
    <recommendedName>
        <fullName evidence="4">HEAT repeat protein</fullName>
    </recommendedName>
</protein>
<evidence type="ECO:0008006" key="4">
    <source>
        <dbReference type="Google" id="ProtNLM"/>
    </source>
</evidence>
<name>A0A369A6Y3_9FLAO</name>
<dbReference type="InterPro" id="IPR011989">
    <property type="entry name" value="ARM-like"/>
</dbReference>
<dbReference type="SUPFAM" id="SSF48371">
    <property type="entry name" value="ARM repeat"/>
    <property type="match status" value="1"/>
</dbReference>